<dbReference type="AlphaFoldDB" id="Q1AGX1"/>
<feature type="transmembrane region" description="Helical" evidence="2">
    <location>
        <begin position="75"/>
        <end position="96"/>
    </location>
</feature>
<evidence type="ECO:0000256" key="2">
    <source>
        <dbReference type="RuleBase" id="RU004430"/>
    </source>
</evidence>
<keyword evidence="2" id="KW-0472">Membrane</keyword>
<dbReference type="KEGG" id="tad:TradoM_p03"/>
<dbReference type="EC" id="7.1.1.2" evidence="2"/>
<comment type="function">
    <text evidence="2">Core subunit of the mitochondrial membrane respiratory chain NADH dehydrogenase (Complex I) which catalyzes electron transfer from NADH through the respiratory chain, using ubiquinone as an electron acceptor. Essential for the catalytic activity and assembly of complex I.</text>
</comment>
<keyword evidence="2 3" id="KW-0496">Mitochondrion</keyword>
<dbReference type="STRING" id="10228.Q1AGX1"/>
<dbReference type="PANTHER" id="PTHR33269:SF17">
    <property type="entry name" value="NADH-UBIQUINONE OXIDOREDUCTASE CHAIN 6"/>
    <property type="match status" value="1"/>
</dbReference>
<sequence length="308" mass="32427">MEEMYLREDVLFIILSSITVIAAIMTISSGAIPKQSSAVTPIYSHNFLASVFWLILAFIGSSGLFIVLGMEFLGLIFLIVYVGAICIIFLFVIMMIPGGSFVGASGAKGAHFIFNWGSSPQSSKSGPSTTFGRAQYKATFGGPAPSAPNDKTGAGAYSAAPSNTAIGVLIGAILGAELSAAVPESFLNNSKTGSFRSPPTIQLGVESILESDQKNISPGFQNWINMRGAVGAPEESLGRLWRPFGEPDGAPLAPHSFFTLNGSGGSNLEAIGSVLYINYYYVFILVSFILLVAMIGAIVLGLQSSNRN</sequence>
<dbReference type="GO" id="GO:0008137">
    <property type="term" value="F:NADH dehydrogenase (ubiquinone) activity"/>
    <property type="evidence" value="ECO:0007669"/>
    <property type="project" value="UniProtKB-UniRule"/>
</dbReference>
<dbReference type="InterPro" id="IPR042106">
    <property type="entry name" value="Nuo/plastoQ_OxRdtase_6_NuoJ"/>
</dbReference>
<comment type="catalytic activity">
    <reaction evidence="2">
        <text>a ubiquinone + NADH + 5 H(+)(in) = a ubiquinol + NAD(+) + 4 H(+)(out)</text>
        <dbReference type="Rhea" id="RHEA:29091"/>
        <dbReference type="Rhea" id="RHEA-COMP:9565"/>
        <dbReference type="Rhea" id="RHEA-COMP:9566"/>
        <dbReference type="ChEBI" id="CHEBI:15378"/>
        <dbReference type="ChEBI" id="CHEBI:16389"/>
        <dbReference type="ChEBI" id="CHEBI:17976"/>
        <dbReference type="ChEBI" id="CHEBI:57540"/>
        <dbReference type="ChEBI" id="CHEBI:57945"/>
        <dbReference type="EC" id="7.1.1.2"/>
    </reaction>
</comment>
<dbReference type="GO" id="GO:0031966">
    <property type="term" value="C:mitochondrial membrane"/>
    <property type="evidence" value="ECO:0007669"/>
    <property type="project" value="UniProtKB-SubCell"/>
</dbReference>
<name>Q1AGX1_TRIAD</name>
<gene>
    <name evidence="3" type="primary">nad6</name>
</gene>
<dbReference type="EMBL" id="DQ112541">
    <property type="protein sequence ID" value="ABF48517.1"/>
    <property type="molecule type" value="Genomic_DNA"/>
</dbReference>
<geneLocation type="mitochondrion" evidence="3"/>
<comment type="similarity">
    <text evidence="2">Belongs to the complex I subunit 6 family.</text>
</comment>
<keyword evidence="2" id="KW-0830">Ubiquinone</keyword>
<proteinExistence type="inferred from homology"/>
<feature type="transmembrane region" description="Helical" evidence="2">
    <location>
        <begin position="279"/>
        <end position="302"/>
    </location>
</feature>
<feature type="transmembrane region" description="Helical" evidence="2">
    <location>
        <begin position="12"/>
        <end position="32"/>
    </location>
</feature>
<dbReference type="InParanoid" id="Q1AGX1"/>
<accession>Q1AGX1</accession>
<keyword evidence="2" id="KW-0249">Electron transport</keyword>
<comment type="subcellular location">
    <subcellularLocation>
        <location evidence="2">Mitochondrion membrane</location>
        <topology evidence="2">Multi-pass membrane protein</topology>
    </subcellularLocation>
</comment>
<keyword evidence="2" id="KW-0813">Transport</keyword>
<evidence type="ECO:0000313" key="4">
    <source>
        <dbReference type="Proteomes" id="UP000009022"/>
    </source>
</evidence>
<keyword evidence="4" id="KW-1185">Reference proteome</keyword>
<dbReference type="PANTHER" id="PTHR33269">
    <property type="entry name" value="NADH-UBIQUINONE OXIDOREDUCTASE CHAIN 6"/>
    <property type="match status" value="1"/>
</dbReference>
<dbReference type="InterPro" id="IPR001457">
    <property type="entry name" value="NADH_UbQ/plastoQ_OxRdtase_su6"/>
</dbReference>
<protein>
    <recommendedName>
        <fullName evidence="1 2">NADH-ubiquinone oxidoreductase chain 6</fullName>
        <ecNumber evidence="2">7.1.1.2</ecNumber>
    </recommendedName>
</protein>
<evidence type="ECO:0000256" key="1">
    <source>
        <dbReference type="ARBA" id="ARBA00021095"/>
    </source>
</evidence>
<keyword evidence="2" id="KW-1133">Transmembrane helix</keyword>
<evidence type="ECO:0000313" key="3">
    <source>
        <dbReference type="EMBL" id="ABF48517.1"/>
    </source>
</evidence>
<dbReference type="Pfam" id="PF00499">
    <property type="entry name" value="Oxidored_q3"/>
    <property type="match status" value="1"/>
</dbReference>
<dbReference type="Proteomes" id="UP000009022">
    <property type="component" value="Mitochondrion"/>
</dbReference>
<reference evidence="3 4" key="1">
    <citation type="journal article" date="2006" name="Proc. Natl. Acad. Sci. U.S.A.">
        <title>Mitochondrial genome of Trichoplax adhaerens supports placozoa as the basal lower metazoan phylum.</title>
        <authorList>
            <person name="Dellaporta S.L."/>
            <person name="Xu A."/>
            <person name="Sagasser S."/>
            <person name="Jakob W."/>
            <person name="Moreno M.A."/>
            <person name="Buss L.W."/>
            <person name="Schierwater B."/>
        </authorList>
    </citation>
    <scope>NUCLEOTIDE SEQUENCE [LARGE SCALE GENOMIC DNA]</scope>
    <source>
        <strain evidence="4">Grell-BS-1999</strain>
    </source>
</reference>
<organism evidence="3 4">
    <name type="scientific">Trichoplax adhaerens</name>
    <name type="common">Trichoplax reptans</name>
    <dbReference type="NCBI Taxonomy" id="10228"/>
    <lineage>
        <taxon>Eukaryota</taxon>
        <taxon>Metazoa</taxon>
        <taxon>Placozoa</taxon>
        <taxon>Uniplacotomia</taxon>
        <taxon>Trichoplacea</taxon>
        <taxon>Trichoplacidae</taxon>
        <taxon>Trichoplax</taxon>
    </lineage>
</organism>
<keyword evidence="2" id="KW-0520">NAD</keyword>
<keyword evidence="2" id="KW-0812">Transmembrane</keyword>
<keyword evidence="2" id="KW-1278">Translocase</keyword>
<feature type="transmembrane region" description="Helical" evidence="2">
    <location>
        <begin position="47"/>
        <end position="68"/>
    </location>
</feature>
<dbReference type="Gene3D" id="1.20.120.1200">
    <property type="entry name" value="NADH-ubiquinone/plastoquinone oxidoreductase chain 6, subunit NuoJ"/>
    <property type="match status" value="2"/>
</dbReference>
<keyword evidence="2" id="KW-0679">Respiratory chain</keyword>